<dbReference type="GO" id="GO:0003723">
    <property type="term" value="F:RNA binding"/>
    <property type="evidence" value="ECO:0007669"/>
    <property type="project" value="UniProtKB-UniRule"/>
</dbReference>
<feature type="compositionally biased region" description="Basic and acidic residues" evidence="8">
    <location>
        <begin position="24"/>
        <end position="60"/>
    </location>
</feature>
<dbReference type="PANTHER" id="PTHR15608">
    <property type="entry name" value="SPLICING FACTOR U2AF-ASSOCIATED PROTEIN 2"/>
    <property type="match status" value="1"/>
</dbReference>
<feature type="domain" description="RRM" evidence="9">
    <location>
        <begin position="64"/>
        <end position="153"/>
    </location>
</feature>
<accession>A0A9W9CKL9</accession>
<evidence type="ECO:0000256" key="6">
    <source>
        <dbReference type="PROSITE-ProRule" id="PRU00176"/>
    </source>
</evidence>
<evidence type="ECO:0000313" key="10">
    <source>
        <dbReference type="EMBL" id="KAJ4367394.1"/>
    </source>
</evidence>
<dbReference type="SMART" id="SM00360">
    <property type="entry name" value="RRM"/>
    <property type="match status" value="1"/>
</dbReference>
<name>A0A9W9CKL9_9PLEO</name>
<comment type="caution">
    <text evidence="10">The sequence shown here is derived from an EMBL/GenBank/DDBJ whole genome shotgun (WGS) entry which is preliminary data.</text>
</comment>
<reference evidence="10" key="1">
    <citation type="submission" date="2022-10" db="EMBL/GenBank/DDBJ databases">
        <title>Tapping the CABI collections for fungal endophytes: first genome assemblies for Collariella, Neodidymelliopsis, Ascochyta clinopodiicola, Didymella pomorum, Didymosphaeria variabile, Neocosmospora piperis and Neocucurbitaria cava.</title>
        <authorList>
            <person name="Hill R."/>
        </authorList>
    </citation>
    <scope>NUCLEOTIDE SEQUENCE</scope>
    <source>
        <strain evidence="10">IMI 356814</strain>
    </source>
</reference>
<dbReference type="PROSITE" id="PS50102">
    <property type="entry name" value="RRM"/>
    <property type="match status" value="1"/>
</dbReference>
<evidence type="ECO:0000259" key="9">
    <source>
        <dbReference type="PROSITE" id="PS50102"/>
    </source>
</evidence>
<evidence type="ECO:0000256" key="8">
    <source>
        <dbReference type="SAM" id="MobiDB-lite"/>
    </source>
</evidence>
<feature type="compositionally biased region" description="Basic and acidic residues" evidence="8">
    <location>
        <begin position="298"/>
        <end position="307"/>
    </location>
</feature>
<feature type="region of interest" description="Disordered" evidence="8">
    <location>
        <begin position="20"/>
        <end position="60"/>
    </location>
</feature>
<dbReference type="GO" id="GO:0005684">
    <property type="term" value="C:U2-type spliceosomal complex"/>
    <property type="evidence" value="ECO:0007669"/>
    <property type="project" value="TreeGrafter"/>
</dbReference>
<keyword evidence="11" id="KW-1185">Reference proteome</keyword>
<evidence type="ECO:0000313" key="11">
    <source>
        <dbReference type="Proteomes" id="UP001140560"/>
    </source>
</evidence>
<feature type="region of interest" description="Disordered" evidence="8">
    <location>
        <begin position="298"/>
        <end position="323"/>
    </location>
</feature>
<evidence type="ECO:0000256" key="5">
    <source>
        <dbReference type="ARBA" id="ARBA00023187"/>
    </source>
</evidence>
<keyword evidence="5" id="KW-0508">mRNA splicing</keyword>
<organism evidence="10 11">
    <name type="scientific">Neocucurbitaria cava</name>
    <dbReference type="NCBI Taxonomy" id="798079"/>
    <lineage>
        <taxon>Eukaryota</taxon>
        <taxon>Fungi</taxon>
        <taxon>Dikarya</taxon>
        <taxon>Ascomycota</taxon>
        <taxon>Pezizomycotina</taxon>
        <taxon>Dothideomycetes</taxon>
        <taxon>Pleosporomycetidae</taxon>
        <taxon>Pleosporales</taxon>
        <taxon>Pleosporineae</taxon>
        <taxon>Cucurbitariaceae</taxon>
        <taxon>Neocucurbitaria</taxon>
    </lineage>
</organism>
<dbReference type="OrthoDB" id="10258585at2759"/>
<evidence type="ECO:0000256" key="1">
    <source>
        <dbReference type="ARBA" id="ARBA00007747"/>
    </source>
</evidence>
<dbReference type="AlphaFoldDB" id="A0A9W9CKL9"/>
<keyword evidence="3" id="KW-0677">Repeat</keyword>
<dbReference type="InterPro" id="IPR035979">
    <property type="entry name" value="RBD_domain_sf"/>
</dbReference>
<keyword evidence="7" id="KW-0175">Coiled coil</keyword>
<evidence type="ECO:0000256" key="7">
    <source>
        <dbReference type="SAM" id="Coils"/>
    </source>
</evidence>
<evidence type="ECO:0000256" key="2">
    <source>
        <dbReference type="ARBA" id="ARBA00022664"/>
    </source>
</evidence>
<dbReference type="InterPro" id="IPR034393">
    <property type="entry name" value="TatSF1-like"/>
</dbReference>
<sequence length="323" mass="37282">MSNQSVDDFIAEHDAAFVASLNDADTHKDKRKDGPESEVKNDVTKKSKGQEKPKSEKTKVQENRAIYVTNLPLDTNESEINEVFKKFGIIDKGADGEPRIKMYTNDEGDFNGEALIVYFKKDSIDLAIQMMDDYFFRIEEQNQGTIRVKEADFSYKRNKDGDQIASKLTRKDKKAAERNRADLNRKLAEWSDNEEEVAETFAPKKNKWAKVVIVKYAFTLEELDEDEEAYLDIKDDMRSEAEKHGSVTNVTLFDKEEAGIVTVRFREFEAAEMFRNVVHGKNYAYRKLEATIAEDKPRFKKSARGEEPDSEEEERLEKLAKKE</sequence>
<dbReference type="GO" id="GO:0005686">
    <property type="term" value="C:U2 snRNP"/>
    <property type="evidence" value="ECO:0007669"/>
    <property type="project" value="TreeGrafter"/>
</dbReference>
<dbReference type="InterPro" id="IPR000504">
    <property type="entry name" value="RRM_dom"/>
</dbReference>
<dbReference type="Pfam" id="PF00076">
    <property type="entry name" value="RRM_1"/>
    <property type="match status" value="1"/>
</dbReference>
<dbReference type="Proteomes" id="UP001140560">
    <property type="component" value="Unassembled WGS sequence"/>
</dbReference>
<dbReference type="EMBL" id="JAPEUY010000012">
    <property type="protein sequence ID" value="KAJ4367394.1"/>
    <property type="molecule type" value="Genomic_DNA"/>
</dbReference>
<dbReference type="PANTHER" id="PTHR15608:SF0">
    <property type="entry name" value="HIV TAT-SPECIFIC FACTOR 1"/>
    <property type="match status" value="1"/>
</dbReference>
<gene>
    <name evidence="10" type="ORF">N0V83_006976</name>
</gene>
<evidence type="ECO:0000256" key="3">
    <source>
        <dbReference type="ARBA" id="ARBA00022737"/>
    </source>
</evidence>
<keyword evidence="2" id="KW-0507">mRNA processing</keyword>
<dbReference type="InterPro" id="IPR012677">
    <property type="entry name" value="Nucleotide-bd_a/b_plait_sf"/>
</dbReference>
<comment type="similarity">
    <text evidence="1">Belongs to the HTATSF1 family.</text>
</comment>
<protein>
    <recommendedName>
        <fullName evidence="9">RRM domain-containing protein</fullName>
    </recommendedName>
</protein>
<proteinExistence type="inferred from homology"/>
<dbReference type="FunFam" id="3.30.70.330:FF:000105">
    <property type="entry name" value="HIV Tat-specific factor 1 homolog"/>
    <property type="match status" value="1"/>
</dbReference>
<dbReference type="SUPFAM" id="SSF54928">
    <property type="entry name" value="RNA-binding domain, RBD"/>
    <property type="match status" value="2"/>
</dbReference>
<keyword evidence="4 6" id="KW-0694">RNA-binding</keyword>
<dbReference type="Gene3D" id="3.30.70.330">
    <property type="match status" value="2"/>
</dbReference>
<dbReference type="GO" id="GO:0000398">
    <property type="term" value="P:mRNA splicing, via spliceosome"/>
    <property type="evidence" value="ECO:0007669"/>
    <property type="project" value="UniProtKB-ARBA"/>
</dbReference>
<evidence type="ECO:0000256" key="4">
    <source>
        <dbReference type="ARBA" id="ARBA00022884"/>
    </source>
</evidence>
<feature type="coiled-coil region" evidence="7">
    <location>
        <begin position="166"/>
        <end position="240"/>
    </location>
</feature>